<proteinExistence type="predicted"/>
<feature type="compositionally biased region" description="Acidic residues" evidence="1">
    <location>
        <begin position="58"/>
        <end position="67"/>
    </location>
</feature>
<accession>A0A1H1V2T9</accession>
<sequence>MSRRQTGAEPRARRAHPGDSHAATLVATLRETQFRWAPDGEGGMRRKTLRTPLTLALSEDEGTTWPH</sequence>
<dbReference type="OrthoDB" id="41724at2"/>
<name>A0A1H1V2T9_9ACTN</name>
<feature type="region of interest" description="Disordered" evidence="1">
    <location>
        <begin position="37"/>
        <end position="67"/>
    </location>
</feature>
<organism evidence="2 3">
    <name type="scientific">Actinopolymorpha singaporensis</name>
    <dbReference type="NCBI Taxonomy" id="117157"/>
    <lineage>
        <taxon>Bacteria</taxon>
        <taxon>Bacillati</taxon>
        <taxon>Actinomycetota</taxon>
        <taxon>Actinomycetes</taxon>
        <taxon>Propionibacteriales</taxon>
        <taxon>Actinopolymorphaceae</taxon>
        <taxon>Actinopolymorpha</taxon>
    </lineage>
</organism>
<gene>
    <name evidence="2" type="ORF">SAMN04489717_3880</name>
</gene>
<dbReference type="RefSeq" id="WP_092655025.1">
    <property type="nucleotide sequence ID" value="NZ_LT629732.1"/>
</dbReference>
<feature type="compositionally biased region" description="Basic and acidic residues" evidence="1">
    <location>
        <begin position="10"/>
        <end position="19"/>
    </location>
</feature>
<evidence type="ECO:0000313" key="3">
    <source>
        <dbReference type="Proteomes" id="UP000198983"/>
    </source>
</evidence>
<keyword evidence="3" id="KW-1185">Reference proteome</keyword>
<dbReference type="AlphaFoldDB" id="A0A1H1V2T9"/>
<reference evidence="2 3" key="1">
    <citation type="submission" date="2016-10" db="EMBL/GenBank/DDBJ databases">
        <authorList>
            <person name="de Groot N.N."/>
        </authorList>
    </citation>
    <scope>NUCLEOTIDE SEQUENCE [LARGE SCALE GENOMIC DNA]</scope>
    <source>
        <strain evidence="2 3">DSM 22024</strain>
    </source>
</reference>
<feature type="region of interest" description="Disordered" evidence="1">
    <location>
        <begin position="1"/>
        <end position="22"/>
    </location>
</feature>
<dbReference type="Proteomes" id="UP000198983">
    <property type="component" value="Chromosome I"/>
</dbReference>
<evidence type="ECO:0000256" key="1">
    <source>
        <dbReference type="SAM" id="MobiDB-lite"/>
    </source>
</evidence>
<protein>
    <submittedName>
        <fullName evidence="2">Uncharacterized protein</fullName>
    </submittedName>
</protein>
<evidence type="ECO:0000313" key="2">
    <source>
        <dbReference type="EMBL" id="SDS79003.1"/>
    </source>
</evidence>
<dbReference type="EMBL" id="LT629732">
    <property type="protein sequence ID" value="SDS79003.1"/>
    <property type="molecule type" value="Genomic_DNA"/>
</dbReference>